<dbReference type="Pfam" id="PF08279">
    <property type="entry name" value="HTH_11"/>
    <property type="match status" value="1"/>
</dbReference>
<accession>A0A0M8K847</accession>
<dbReference type="SUPFAM" id="SSF75500">
    <property type="entry name" value="Putative transcriptional regulator TM1602, C-terminal domain"/>
    <property type="match status" value="1"/>
</dbReference>
<dbReference type="Proteomes" id="UP000037784">
    <property type="component" value="Unassembled WGS sequence"/>
</dbReference>
<feature type="domain" description="3H" evidence="2">
    <location>
        <begin position="83"/>
        <end position="179"/>
    </location>
</feature>
<dbReference type="InterPro" id="IPR013196">
    <property type="entry name" value="HTH_11"/>
</dbReference>
<evidence type="ECO:0000313" key="5">
    <source>
        <dbReference type="EMBL" id="KPL88549.1"/>
    </source>
</evidence>
<dbReference type="PANTHER" id="PTHR40068">
    <property type="entry name" value="TRANSCRIPTION REPRESSOR NIAR-RELATED"/>
    <property type="match status" value="1"/>
</dbReference>
<dbReference type="STRING" id="872965.SE16_07195"/>
<reference evidence="6" key="3">
    <citation type="submission" date="2015-08" db="EMBL/GenBank/DDBJ databases">
        <title>Draft Genome Sequence of a Heterotrophic Facultative Anaerobic Bacterium Ardenticatena maritima Strain 110S.</title>
        <authorList>
            <person name="Kawaichi S."/>
            <person name="Yoshida T."/>
            <person name="Sako Y."/>
            <person name="Nakamura R."/>
        </authorList>
    </citation>
    <scope>NUCLEOTIDE SEQUENCE [LARGE SCALE GENOMIC DNA]</scope>
    <source>
        <strain evidence="6">110S</strain>
    </source>
</reference>
<keyword evidence="1" id="KW-0533">Nickel</keyword>
<dbReference type="Gene3D" id="1.10.10.10">
    <property type="entry name" value="Winged helix-like DNA-binding domain superfamily/Winged helix DNA-binding domain"/>
    <property type="match status" value="1"/>
</dbReference>
<feature type="binding site" evidence="1">
    <location>
        <position position="87"/>
    </location>
    <ligand>
        <name>Ni(2+)</name>
        <dbReference type="ChEBI" id="CHEBI:49786"/>
    </ligand>
</feature>
<dbReference type="Gene3D" id="3.30.1340.20">
    <property type="entry name" value="3H domain"/>
    <property type="match status" value="1"/>
</dbReference>
<dbReference type="Pfam" id="PF02829">
    <property type="entry name" value="3H"/>
    <property type="match status" value="1"/>
</dbReference>
<dbReference type="PIRSF" id="PIRSF037847">
    <property type="entry name" value="NiaR"/>
    <property type="match status" value="1"/>
</dbReference>
<name>A0A0M8K847_9CHLR</name>
<evidence type="ECO:0000313" key="4">
    <source>
        <dbReference type="EMBL" id="GAP63763.1"/>
    </source>
</evidence>
<organism evidence="4 6">
    <name type="scientific">Ardenticatena maritima</name>
    <dbReference type="NCBI Taxonomy" id="872965"/>
    <lineage>
        <taxon>Bacteria</taxon>
        <taxon>Bacillati</taxon>
        <taxon>Chloroflexota</taxon>
        <taxon>Ardenticatenia</taxon>
        <taxon>Ardenticatenales</taxon>
        <taxon>Ardenticatenaceae</taxon>
        <taxon>Ardenticatena</taxon>
    </lineage>
</organism>
<evidence type="ECO:0008006" key="8">
    <source>
        <dbReference type="Google" id="ProtNLM"/>
    </source>
</evidence>
<dbReference type="EMBL" id="LGKN01000004">
    <property type="protein sequence ID" value="KPL88549.1"/>
    <property type="molecule type" value="Genomic_DNA"/>
</dbReference>
<dbReference type="PATRIC" id="fig|872965.6.peg.1480"/>
<dbReference type="PANTHER" id="PTHR40068:SF1">
    <property type="entry name" value="TRANSCRIPTION REPRESSOR NIAR-RELATED"/>
    <property type="match status" value="1"/>
</dbReference>
<feature type="domain" description="Helix-turn-helix type 11" evidence="3">
    <location>
        <begin position="17"/>
        <end position="69"/>
    </location>
</feature>
<feature type="binding site" evidence="1">
    <location>
        <position position="156"/>
    </location>
    <ligand>
        <name>Ni(2+)</name>
        <dbReference type="ChEBI" id="CHEBI:49786"/>
    </ligand>
</feature>
<reference evidence="4 6" key="1">
    <citation type="journal article" date="2015" name="Genome Announc.">
        <title>Draft Genome Sequence of a Heterotrophic Facultative Anaerobic Thermophilic Bacterium, Ardenticatena maritima Strain 110ST.</title>
        <authorList>
            <person name="Kawaichi S."/>
            <person name="Yoshida T."/>
            <person name="Sako Y."/>
            <person name="Nakamura R."/>
        </authorList>
    </citation>
    <scope>NUCLEOTIDE SEQUENCE [LARGE SCALE GENOMIC DNA]</scope>
    <source>
        <strain evidence="4 6">110S</strain>
    </source>
</reference>
<feature type="binding site" evidence="1">
    <location>
        <position position="154"/>
    </location>
    <ligand>
        <name>Ni(2+)</name>
        <dbReference type="ChEBI" id="CHEBI:49786"/>
    </ligand>
</feature>
<dbReference type="FunCoup" id="A0A0M8K847">
    <property type="interactions" value="3"/>
</dbReference>
<evidence type="ECO:0000259" key="3">
    <source>
        <dbReference type="Pfam" id="PF08279"/>
    </source>
</evidence>
<evidence type="ECO:0000256" key="1">
    <source>
        <dbReference type="PIRSR" id="PIRSR037847-1"/>
    </source>
</evidence>
<keyword evidence="1" id="KW-0479">Metal-binding</keyword>
<dbReference type="InterPro" id="IPR035922">
    <property type="entry name" value="3H_dom_sf"/>
</dbReference>
<proteinExistence type="predicted"/>
<dbReference type="EMBL" id="BBZA01000191">
    <property type="protein sequence ID" value="GAP63763.1"/>
    <property type="molecule type" value="Genomic_DNA"/>
</dbReference>
<keyword evidence="6" id="KW-1185">Reference proteome</keyword>
<dbReference type="GO" id="GO:0046872">
    <property type="term" value="F:metal ion binding"/>
    <property type="evidence" value="ECO:0007669"/>
    <property type="project" value="UniProtKB-KW"/>
</dbReference>
<gene>
    <name evidence="4" type="ORF">ARMA_2186</name>
    <name evidence="5" type="ORF">SE16_07195</name>
</gene>
<dbReference type="InterPro" id="IPR036388">
    <property type="entry name" value="WH-like_DNA-bd_sf"/>
</dbReference>
<dbReference type="InterPro" id="IPR036390">
    <property type="entry name" value="WH_DNA-bd_sf"/>
</dbReference>
<dbReference type="InterPro" id="IPR004173">
    <property type="entry name" value="3H_domain"/>
</dbReference>
<dbReference type="InterPro" id="IPR026043">
    <property type="entry name" value="NadR"/>
</dbReference>
<protein>
    <recommendedName>
        <fullName evidence="8">Transcription repressor NadR</fullName>
    </recommendedName>
</protein>
<dbReference type="SUPFAM" id="SSF46785">
    <property type="entry name" value="Winged helix' DNA-binding domain"/>
    <property type="match status" value="1"/>
</dbReference>
<reference evidence="5 7" key="2">
    <citation type="submission" date="2015-07" db="EMBL/GenBank/DDBJ databases">
        <title>Whole genome sequence of Ardenticatena maritima DSM 23922.</title>
        <authorList>
            <person name="Hemp J."/>
            <person name="Ward L.M."/>
            <person name="Pace L.A."/>
            <person name="Fischer W.W."/>
        </authorList>
    </citation>
    <scope>NUCLEOTIDE SEQUENCE [LARGE SCALE GENOMIC DNA]</scope>
    <source>
        <strain evidence="5 7">110S</strain>
    </source>
</reference>
<dbReference type="Proteomes" id="UP000050502">
    <property type="component" value="Unassembled WGS sequence"/>
</dbReference>
<dbReference type="InParanoid" id="A0A0M8K847"/>
<dbReference type="RefSeq" id="WP_054493560.1">
    <property type="nucleotide sequence ID" value="NZ_BBZA01000191.1"/>
</dbReference>
<evidence type="ECO:0000313" key="6">
    <source>
        <dbReference type="Proteomes" id="UP000037784"/>
    </source>
</evidence>
<evidence type="ECO:0000313" key="7">
    <source>
        <dbReference type="Proteomes" id="UP000050502"/>
    </source>
</evidence>
<dbReference type="OrthoDB" id="9792661at2"/>
<comment type="caution">
    <text evidence="4">The sequence shown here is derived from an EMBL/GenBank/DDBJ whole genome shotgun (WGS) entry which is preliminary data.</text>
</comment>
<dbReference type="AlphaFoldDB" id="A0A0M8K847"/>
<sequence length="181" mass="20400">MTQQTAPQETTYSTEERRREIVRLLKQANAPLTGTTLADHFGVSRQVIVQDIAVLRAAGEEIHASPRGYYMHPPGRTVWRSVVAVRHTPEQTEDELLALVDVGVEVVDVIVEHPIYGELRGNLHIASRADVAQFMQQLRETKAHLLSELTDGLHLHTLEARTNEALVRAREVLREKGYLVE</sequence>
<evidence type="ECO:0000259" key="2">
    <source>
        <dbReference type="Pfam" id="PF02829"/>
    </source>
</evidence>
<feature type="binding site" evidence="1">
    <location>
        <position position="95"/>
    </location>
    <ligand>
        <name>Ni(2+)</name>
        <dbReference type="ChEBI" id="CHEBI:49786"/>
    </ligand>
</feature>